<dbReference type="SUPFAM" id="SSF46785">
    <property type="entry name" value="Winged helix' DNA-binding domain"/>
    <property type="match status" value="1"/>
</dbReference>
<dbReference type="Gene3D" id="1.20.1310.10">
    <property type="entry name" value="Cullin Repeats"/>
    <property type="match status" value="4"/>
</dbReference>
<dbReference type="FunFam" id="1.20.1310.10:FF:000012">
    <property type="entry name" value="Cullin 2"/>
    <property type="match status" value="1"/>
</dbReference>
<comment type="pathway">
    <text evidence="1">Protein modification; protein ubiquitination.</text>
</comment>
<dbReference type="OrthoDB" id="27073at2759"/>
<dbReference type="Gene3D" id="3.30.230.130">
    <property type="entry name" value="Cullin, Chain C, Domain 2"/>
    <property type="match status" value="1"/>
</dbReference>
<dbReference type="GO" id="GO:0006511">
    <property type="term" value="P:ubiquitin-dependent protein catabolic process"/>
    <property type="evidence" value="ECO:0007669"/>
    <property type="project" value="InterPro"/>
</dbReference>
<comment type="similarity">
    <text evidence="2 7 8">Belongs to the cullin family.</text>
</comment>
<evidence type="ECO:0000256" key="7">
    <source>
        <dbReference type="PROSITE-ProRule" id="PRU00330"/>
    </source>
</evidence>
<dbReference type="FunFam" id="1.20.1310.10:FF:000014">
    <property type="entry name" value="Cullin 5"/>
    <property type="match status" value="1"/>
</dbReference>
<dbReference type="GO" id="GO:0005634">
    <property type="term" value="C:nucleus"/>
    <property type="evidence" value="ECO:0007669"/>
    <property type="project" value="UniProtKB-ARBA"/>
</dbReference>
<dbReference type="PROSITE" id="PS50069">
    <property type="entry name" value="CULLIN_2"/>
    <property type="match status" value="1"/>
</dbReference>
<dbReference type="SUPFAM" id="SSF74788">
    <property type="entry name" value="Cullin repeat-like"/>
    <property type="match status" value="1"/>
</dbReference>
<dbReference type="InterPro" id="IPR016159">
    <property type="entry name" value="Cullin_repeat-like_dom_sf"/>
</dbReference>
<dbReference type="Pfam" id="PF26557">
    <property type="entry name" value="Cullin_AB"/>
    <property type="match status" value="1"/>
</dbReference>
<evidence type="ECO:0000259" key="9">
    <source>
        <dbReference type="PROSITE" id="PS50069"/>
    </source>
</evidence>
<comment type="caution">
    <text evidence="10">The sequence shown here is derived from an EMBL/GenBank/DDBJ whole genome shotgun (WGS) entry which is preliminary data.</text>
</comment>
<dbReference type="FunFam" id="1.10.10.10:FF:000014">
    <property type="entry name" value="Cullin 1"/>
    <property type="match status" value="1"/>
</dbReference>
<dbReference type="InterPro" id="IPR016158">
    <property type="entry name" value="Cullin_homology"/>
</dbReference>
<dbReference type="InterPro" id="IPR036388">
    <property type="entry name" value="WH-like_DNA-bd_sf"/>
</dbReference>
<keyword evidence="11" id="KW-1185">Reference proteome</keyword>
<evidence type="ECO:0000256" key="8">
    <source>
        <dbReference type="RuleBase" id="RU003829"/>
    </source>
</evidence>
<dbReference type="Proteomes" id="UP000789739">
    <property type="component" value="Unassembled WGS sequence"/>
</dbReference>
<evidence type="ECO:0000256" key="3">
    <source>
        <dbReference type="ARBA" id="ARBA00022499"/>
    </source>
</evidence>
<dbReference type="InterPro" id="IPR059120">
    <property type="entry name" value="Cullin-like_AB"/>
</dbReference>
<evidence type="ECO:0000256" key="6">
    <source>
        <dbReference type="ARBA" id="ARBA00040451"/>
    </source>
</evidence>
<proteinExistence type="inferred from homology"/>
<evidence type="ECO:0000313" key="11">
    <source>
        <dbReference type="Proteomes" id="UP000789739"/>
    </source>
</evidence>
<evidence type="ECO:0000256" key="5">
    <source>
        <dbReference type="ARBA" id="ARBA00022843"/>
    </source>
</evidence>
<organism evidence="10 11">
    <name type="scientific">Paraglomus brasilianum</name>
    <dbReference type="NCBI Taxonomy" id="144538"/>
    <lineage>
        <taxon>Eukaryota</taxon>
        <taxon>Fungi</taxon>
        <taxon>Fungi incertae sedis</taxon>
        <taxon>Mucoromycota</taxon>
        <taxon>Glomeromycotina</taxon>
        <taxon>Glomeromycetes</taxon>
        <taxon>Paraglomerales</taxon>
        <taxon>Paraglomeraceae</taxon>
        <taxon>Paraglomus</taxon>
    </lineage>
</organism>
<dbReference type="InterPro" id="IPR001373">
    <property type="entry name" value="Cullin_N"/>
</dbReference>
<dbReference type="SMART" id="SM00182">
    <property type="entry name" value="CULLIN"/>
    <property type="match status" value="1"/>
</dbReference>
<keyword evidence="5" id="KW-0832">Ubl conjugation</keyword>
<dbReference type="GO" id="GO:0031625">
    <property type="term" value="F:ubiquitin protein ligase binding"/>
    <property type="evidence" value="ECO:0007669"/>
    <property type="project" value="InterPro"/>
</dbReference>
<dbReference type="InterPro" id="IPR019559">
    <property type="entry name" value="Cullin_neddylation_domain"/>
</dbReference>
<reference evidence="10" key="1">
    <citation type="submission" date="2021-06" db="EMBL/GenBank/DDBJ databases">
        <authorList>
            <person name="Kallberg Y."/>
            <person name="Tangrot J."/>
            <person name="Rosling A."/>
        </authorList>
    </citation>
    <scope>NUCLEOTIDE SEQUENCE</scope>
    <source>
        <strain evidence="10">BR232B</strain>
    </source>
</reference>
<dbReference type="GO" id="GO:0031461">
    <property type="term" value="C:cullin-RING ubiquitin ligase complex"/>
    <property type="evidence" value="ECO:0007669"/>
    <property type="project" value="UniProtKB-ARBA"/>
</dbReference>
<sequence>MSLRPKRINFDEAFKELKRNLDKLYDFSGLDKVSGILVYDMCNASPKPHTERLFNAIAKFLEDCTSRIRMSILKHDDIVTAYTTEWEHYRLASYYSSLMCDYLNGHIIKVKDIGGIPGAERRQIVGDGRYRRQTIQALAHHIWKERVVYAIKTAHGNRLMHQIFELICRDRDGEDSVPDGVQKAIASLVQLNYLTDRPLYLYVEEFENPYLKQTKKYYEREAAAFISSKSISEYMKQAHLRLEQEAARNSKYCHHTSHDTIIKECETQYVALYQSRIHAEFESMVANEKYEDCSLAYTLLSRIPGGVSKLLETFEQYVANLGKKLIINMGNSIAKDSRDYVESLVSLHTKYFRICQKVFSNDPAFVAALDKAFRTVVNDSSINPAALAPEVLARYCDYMLRKNQRAGLTENDVEERLSQAIILLEYVDDKDIFQKFYSRMLAKRLIYNTSSSEETEGNMISRLKVICGVEYTGKLQRMFTDVTVSTDINNNFNDFLRQSSLSLDVVVMIDVIVDFGILVLTAGAWPLTQIAALEFQLPSELEKSVSYFTTFYNNHHSGRKLTWLWHLSKADVKLTYLDRRYEFSVSLHQLGVLLLFNNVDVLALKDIKEHTRLNDAEVKRIIKPLVDLAVFIVEPGAITDDSELRLNMKFTNKRTKIKITSSLQSDSSQESDVTHRSVYEDRKFYIQAIIVRVMKSRRVLTHAQLVSEVIDQAKSRFSPDIQMIDNCLDQLLDKQYIGKSKENKDTFVYVA</sequence>
<dbReference type="FunFam" id="3.30.230.130:FF:000003">
    <property type="entry name" value="Cullin 2"/>
    <property type="match status" value="1"/>
</dbReference>
<dbReference type="InterPro" id="IPR036390">
    <property type="entry name" value="WH_DNA-bd_sf"/>
</dbReference>
<dbReference type="PANTHER" id="PTHR11932">
    <property type="entry name" value="CULLIN"/>
    <property type="match status" value="1"/>
</dbReference>
<keyword evidence="3" id="KW-1017">Isopeptide bond</keyword>
<dbReference type="Pfam" id="PF10557">
    <property type="entry name" value="Cullin_Nedd8"/>
    <property type="match status" value="1"/>
</dbReference>
<dbReference type="Gene3D" id="1.10.10.10">
    <property type="entry name" value="Winged helix-like DNA-binding domain superfamily/Winged helix DNA-binding domain"/>
    <property type="match status" value="1"/>
</dbReference>
<dbReference type="SMART" id="SM00884">
    <property type="entry name" value="Cullin_Nedd8"/>
    <property type="match status" value="1"/>
</dbReference>
<name>A0A9N9D4D3_9GLOM</name>
<gene>
    <name evidence="10" type="ORF">PBRASI_LOCUS8787</name>
</gene>
<keyword evidence="4" id="KW-0833">Ubl conjugation pathway</keyword>
<evidence type="ECO:0000313" key="10">
    <source>
        <dbReference type="EMBL" id="CAG8622448.1"/>
    </source>
</evidence>
<evidence type="ECO:0000256" key="2">
    <source>
        <dbReference type="ARBA" id="ARBA00006019"/>
    </source>
</evidence>
<dbReference type="InterPro" id="IPR036317">
    <property type="entry name" value="Cullin_homology_sf"/>
</dbReference>
<feature type="domain" description="Cullin family profile" evidence="9">
    <location>
        <begin position="387"/>
        <end position="626"/>
    </location>
</feature>
<evidence type="ECO:0000256" key="4">
    <source>
        <dbReference type="ARBA" id="ARBA00022786"/>
    </source>
</evidence>
<dbReference type="Pfam" id="PF00888">
    <property type="entry name" value="Cullin"/>
    <property type="match status" value="1"/>
</dbReference>
<protein>
    <recommendedName>
        <fullName evidence="6">Cullin-5</fullName>
    </recommendedName>
</protein>
<accession>A0A9N9D4D3</accession>
<dbReference type="EMBL" id="CAJVPI010001664">
    <property type="protein sequence ID" value="CAG8622448.1"/>
    <property type="molecule type" value="Genomic_DNA"/>
</dbReference>
<evidence type="ECO:0000256" key="1">
    <source>
        <dbReference type="ARBA" id="ARBA00004906"/>
    </source>
</evidence>
<dbReference type="AlphaFoldDB" id="A0A9N9D4D3"/>
<dbReference type="SUPFAM" id="SSF75632">
    <property type="entry name" value="Cullin homology domain"/>
    <property type="match status" value="1"/>
</dbReference>
<dbReference type="InterPro" id="IPR045093">
    <property type="entry name" value="Cullin"/>
</dbReference>